<dbReference type="Proteomes" id="UP001189429">
    <property type="component" value="Unassembled WGS sequence"/>
</dbReference>
<feature type="non-terminal residue" evidence="2">
    <location>
        <position position="1"/>
    </location>
</feature>
<keyword evidence="3" id="KW-1185">Reference proteome</keyword>
<feature type="compositionally biased region" description="Gly residues" evidence="1">
    <location>
        <begin position="1"/>
        <end position="13"/>
    </location>
</feature>
<organism evidence="2 3">
    <name type="scientific">Prorocentrum cordatum</name>
    <dbReference type="NCBI Taxonomy" id="2364126"/>
    <lineage>
        <taxon>Eukaryota</taxon>
        <taxon>Sar</taxon>
        <taxon>Alveolata</taxon>
        <taxon>Dinophyceae</taxon>
        <taxon>Prorocentrales</taxon>
        <taxon>Prorocentraceae</taxon>
        <taxon>Prorocentrum</taxon>
    </lineage>
</organism>
<feature type="region of interest" description="Disordered" evidence="1">
    <location>
        <begin position="1"/>
        <end position="53"/>
    </location>
</feature>
<accession>A0ABN9XI93</accession>
<reference evidence="2" key="1">
    <citation type="submission" date="2023-10" db="EMBL/GenBank/DDBJ databases">
        <authorList>
            <person name="Chen Y."/>
            <person name="Shah S."/>
            <person name="Dougan E. K."/>
            <person name="Thang M."/>
            <person name="Chan C."/>
        </authorList>
    </citation>
    <scope>NUCLEOTIDE SEQUENCE [LARGE SCALE GENOMIC DNA]</scope>
</reference>
<evidence type="ECO:0000313" key="3">
    <source>
        <dbReference type="Proteomes" id="UP001189429"/>
    </source>
</evidence>
<evidence type="ECO:0000256" key="1">
    <source>
        <dbReference type="SAM" id="MobiDB-lite"/>
    </source>
</evidence>
<comment type="caution">
    <text evidence="2">The sequence shown here is derived from an EMBL/GenBank/DDBJ whole genome shotgun (WGS) entry which is preliminary data.</text>
</comment>
<name>A0ABN9XI93_9DINO</name>
<feature type="non-terminal residue" evidence="2">
    <location>
        <position position="53"/>
    </location>
</feature>
<dbReference type="EMBL" id="CAUYUJ010020371">
    <property type="protein sequence ID" value="CAK0897683.1"/>
    <property type="molecule type" value="Genomic_DNA"/>
</dbReference>
<gene>
    <name evidence="2" type="ORF">PCOR1329_LOCUS75794</name>
</gene>
<evidence type="ECO:0000313" key="2">
    <source>
        <dbReference type="EMBL" id="CAK0897683.1"/>
    </source>
</evidence>
<feature type="compositionally biased region" description="Basic residues" evidence="1">
    <location>
        <begin position="36"/>
        <end position="53"/>
    </location>
</feature>
<protein>
    <submittedName>
        <fullName evidence="2">Uncharacterized protein</fullName>
    </submittedName>
</protein>
<sequence length="53" mass="5534">GPQGILLPGGLGHGPAAPRHPDLAAALRARPALGARRARAGAARRRRARRGRR</sequence>
<feature type="compositionally biased region" description="Low complexity" evidence="1">
    <location>
        <begin position="23"/>
        <end position="35"/>
    </location>
</feature>
<proteinExistence type="predicted"/>